<evidence type="ECO:0000313" key="1">
    <source>
        <dbReference type="EMBL" id="MPM54712.1"/>
    </source>
</evidence>
<name>A0A645AN95_9ZZZZ</name>
<protein>
    <submittedName>
        <fullName evidence="1">Uncharacterized protein</fullName>
    </submittedName>
</protein>
<sequence length="460" mass="52236">MKALIHCPAQGVEWAGEYFPGLEPYLLRLGNKPFLEYLIDFCVLNGIQTVKIVTDESPLGLENELGNGERWGIELSYGSCAPAVRPLELPSRHARALGDDALLLLSGMFWLHYNCRDFRRVTAAEGTVRRIASGMFLIGGNCDWSALAAVEPAAGEWPGVRVEALASLEDFYNRSMALAHGEAVNYAMPSYNNTPDVYIGQNVSISRTAEVNPPVILGSIVQIGEDTQIGPGTIIGDNSFIDDDTTVAESVIMGNSYVGCHLEILNKIVYRNMIINPRTGLKLDIIDDFVLTSIEDESVRPRVSHLQRLLALLTWMIWIPLWLSLRPWLRIRWKLVECYLSADRKRSIRLKLYIYPGDSMASRWFRRLSLDRFHLLGLAIRGDLRLVGSKIMAVNPENERRLHQFPDYVPGLFSYSEMLGHENDSLQVEMDELYYIYHASFALNWEILRRSLLRNLFKER</sequence>
<organism evidence="1">
    <name type="scientific">bioreactor metagenome</name>
    <dbReference type="NCBI Taxonomy" id="1076179"/>
    <lineage>
        <taxon>unclassified sequences</taxon>
        <taxon>metagenomes</taxon>
        <taxon>ecological metagenomes</taxon>
    </lineage>
</organism>
<dbReference type="AlphaFoldDB" id="A0A645AN95"/>
<dbReference type="EMBL" id="VSSQ01014927">
    <property type="protein sequence ID" value="MPM54712.1"/>
    <property type="molecule type" value="Genomic_DNA"/>
</dbReference>
<dbReference type="InterPro" id="IPR050486">
    <property type="entry name" value="Mannose-1P_guanyltransferase"/>
</dbReference>
<dbReference type="SUPFAM" id="SSF51161">
    <property type="entry name" value="Trimeric LpxA-like enzymes"/>
    <property type="match status" value="1"/>
</dbReference>
<reference evidence="1" key="1">
    <citation type="submission" date="2019-08" db="EMBL/GenBank/DDBJ databases">
        <authorList>
            <person name="Kucharzyk K."/>
            <person name="Murdoch R.W."/>
            <person name="Higgins S."/>
            <person name="Loffler F."/>
        </authorList>
    </citation>
    <scope>NUCLEOTIDE SEQUENCE</scope>
</reference>
<dbReference type="InterPro" id="IPR011004">
    <property type="entry name" value="Trimer_LpxA-like_sf"/>
</dbReference>
<accession>A0A645AN95</accession>
<dbReference type="InterPro" id="IPR029044">
    <property type="entry name" value="Nucleotide-diphossugar_trans"/>
</dbReference>
<dbReference type="SUPFAM" id="SSF53448">
    <property type="entry name" value="Nucleotide-diphospho-sugar transferases"/>
    <property type="match status" value="1"/>
</dbReference>
<proteinExistence type="predicted"/>
<comment type="caution">
    <text evidence="1">The sequence shown here is derived from an EMBL/GenBank/DDBJ whole genome shotgun (WGS) entry which is preliminary data.</text>
</comment>
<dbReference type="Gene3D" id="2.160.10.10">
    <property type="entry name" value="Hexapeptide repeat proteins"/>
    <property type="match status" value="1"/>
</dbReference>
<dbReference type="PANTHER" id="PTHR22572">
    <property type="entry name" value="SUGAR-1-PHOSPHATE GUANYL TRANSFERASE"/>
    <property type="match status" value="1"/>
</dbReference>
<gene>
    <name evidence="1" type="ORF">SDC9_101492</name>
</gene>